<dbReference type="PANTHER" id="PTHR40942">
    <property type="match status" value="1"/>
</dbReference>
<dbReference type="PRINTS" id="PR00607">
    <property type="entry name" value="CYTCHROMECIE"/>
</dbReference>
<evidence type="ECO:0000256" key="6">
    <source>
        <dbReference type="PROSITE-ProRule" id="PRU00433"/>
    </source>
</evidence>
<keyword evidence="11" id="KW-1185">Reference proteome</keyword>
<sequence>MHPTAPDYKTVNNEVVRVRFNNLIMGCLVALVMMVVSATTHADISRDAIEERLKPVGDVCLEGDDCGTAAQAASDGEDGSQSGEEIYGDVCASCHDNGTAGAPALDDDDAWAERTEQGIETLYDHAINGIGSMPPKGGNSDLSDNDVKRAVNHMVENHMDDVPEVGGDDEDSTDNDEATEDEASSNGDDDSGNGEDDSSNGEEEGGTDEEESSNGADDGNGEASDSDDASGDGGSDVDGEAVYADVCAACHDSGAAGAPKLGDAEGWGDRLDQDTATLYEHAINGIGAMPPKGGNSGLSDEEVEAAVDYMIEGTE</sequence>
<dbReference type="PANTHER" id="PTHR40942:SF4">
    <property type="entry name" value="CYTOCHROME C5"/>
    <property type="match status" value="1"/>
</dbReference>
<dbReference type="AlphaFoldDB" id="A0A1H2X684"/>
<accession>A0A1H2X684</accession>
<evidence type="ECO:0000256" key="3">
    <source>
        <dbReference type="ARBA" id="ARBA00022723"/>
    </source>
</evidence>
<keyword evidence="1" id="KW-0813">Transport</keyword>
<keyword evidence="3 6" id="KW-0479">Metal-binding</keyword>
<dbReference type="EMBL" id="FNNI01000003">
    <property type="protein sequence ID" value="SDW88266.1"/>
    <property type="molecule type" value="Genomic_DNA"/>
</dbReference>
<evidence type="ECO:0000259" key="9">
    <source>
        <dbReference type="PROSITE" id="PS51007"/>
    </source>
</evidence>
<evidence type="ECO:0000256" key="1">
    <source>
        <dbReference type="ARBA" id="ARBA00022448"/>
    </source>
</evidence>
<dbReference type="InterPro" id="IPR009056">
    <property type="entry name" value="Cyt_c-like_dom"/>
</dbReference>
<keyword evidence="5 6" id="KW-0408">Iron</keyword>
<feature type="region of interest" description="Disordered" evidence="7">
    <location>
        <begin position="158"/>
        <end position="239"/>
    </location>
</feature>
<dbReference type="GO" id="GO:0020037">
    <property type="term" value="F:heme binding"/>
    <property type="evidence" value="ECO:0007669"/>
    <property type="project" value="InterPro"/>
</dbReference>
<keyword evidence="4" id="KW-0249">Electron transport</keyword>
<evidence type="ECO:0000256" key="5">
    <source>
        <dbReference type="ARBA" id="ARBA00023004"/>
    </source>
</evidence>
<dbReference type="Pfam" id="PF13442">
    <property type="entry name" value="Cytochrome_CBB3"/>
    <property type="match status" value="2"/>
</dbReference>
<keyword evidence="8" id="KW-1133">Transmembrane helix</keyword>
<evidence type="ECO:0000256" key="7">
    <source>
        <dbReference type="SAM" id="MobiDB-lite"/>
    </source>
</evidence>
<feature type="domain" description="Cytochrome c" evidence="9">
    <location>
        <begin position="78"/>
        <end position="158"/>
    </location>
</feature>
<feature type="transmembrane region" description="Helical" evidence="8">
    <location>
        <begin position="20"/>
        <end position="44"/>
    </location>
</feature>
<dbReference type="SUPFAM" id="SSF46626">
    <property type="entry name" value="Cytochrome c"/>
    <property type="match status" value="2"/>
</dbReference>
<feature type="compositionally biased region" description="Acidic residues" evidence="7">
    <location>
        <begin position="224"/>
        <end position="239"/>
    </location>
</feature>
<dbReference type="InterPro" id="IPR002323">
    <property type="entry name" value="Cyt_CIE"/>
</dbReference>
<keyword evidence="2 6" id="KW-0349">Heme</keyword>
<dbReference type="GO" id="GO:0009055">
    <property type="term" value="F:electron transfer activity"/>
    <property type="evidence" value="ECO:0007669"/>
    <property type="project" value="InterPro"/>
</dbReference>
<reference evidence="10 11" key="1">
    <citation type="submission" date="2016-10" db="EMBL/GenBank/DDBJ databases">
        <authorList>
            <person name="de Groot N.N."/>
        </authorList>
    </citation>
    <scope>NUCLEOTIDE SEQUENCE [LARGE SCALE GENOMIC DNA]</scope>
    <source>
        <strain evidence="10 11">DSM 19219</strain>
    </source>
</reference>
<dbReference type="PROSITE" id="PS51007">
    <property type="entry name" value="CYTC"/>
    <property type="match status" value="2"/>
</dbReference>
<protein>
    <submittedName>
        <fullName evidence="10">Cytochrome c5</fullName>
    </submittedName>
</protein>
<dbReference type="Gene3D" id="1.10.760.10">
    <property type="entry name" value="Cytochrome c-like domain"/>
    <property type="match status" value="2"/>
</dbReference>
<feature type="compositionally biased region" description="Acidic residues" evidence="7">
    <location>
        <begin position="162"/>
        <end position="212"/>
    </location>
</feature>
<keyword evidence="8" id="KW-0472">Membrane</keyword>
<dbReference type="Proteomes" id="UP000198500">
    <property type="component" value="Unassembled WGS sequence"/>
</dbReference>
<evidence type="ECO:0000313" key="10">
    <source>
        <dbReference type="EMBL" id="SDW88266.1"/>
    </source>
</evidence>
<dbReference type="GO" id="GO:0005506">
    <property type="term" value="F:iron ion binding"/>
    <property type="evidence" value="ECO:0007669"/>
    <property type="project" value="InterPro"/>
</dbReference>
<dbReference type="OrthoDB" id="9814708at2"/>
<keyword evidence="8" id="KW-0812">Transmembrane</keyword>
<dbReference type="STRING" id="574349.SAMN05443545_103111"/>
<dbReference type="InterPro" id="IPR036909">
    <property type="entry name" value="Cyt_c-like_dom_sf"/>
</dbReference>
<feature type="compositionally biased region" description="Low complexity" evidence="7">
    <location>
        <begin position="213"/>
        <end position="223"/>
    </location>
</feature>
<feature type="domain" description="Cytochrome c" evidence="9">
    <location>
        <begin position="234"/>
        <end position="314"/>
    </location>
</feature>
<evidence type="ECO:0000256" key="2">
    <source>
        <dbReference type="ARBA" id="ARBA00022617"/>
    </source>
</evidence>
<evidence type="ECO:0000313" key="11">
    <source>
        <dbReference type="Proteomes" id="UP000198500"/>
    </source>
</evidence>
<gene>
    <name evidence="10" type="ORF">SAMN05443545_103111</name>
</gene>
<name>A0A1H2X684_9GAMM</name>
<proteinExistence type="predicted"/>
<evidence type="ECO:0000256" key="4">
    <source>
        <dbReference type="ARBA" id="ARBA00022982"/>
    </source>
</evidence>
<evidence type="ECO:0000256" key="8">
    <source>
        <dbReference type="SAM" id="Phobius"/>
    </source>
</evidence>
<organism evidence="10 11">
    <name type="scientific">Aidingimonas halophila</name>
    <dbReference type="NCBI Taxonomy" id="574349"/>
    <lineage>
        <taxon>Bacteria</taxon>
        <taxon>Pseudomonadati</taxon>
        <taxon>Pseudomonadota</taxon>
        <taxon>Gammaproteobacteria</taxon>
        <taxon>Oceanospirillales</taxon>
        <taxon>Halomonadaceae</taxon>
        <taxon>Aidingimonas</taxon>
    </lineage>
</organism>